<evidence type="ECO:0000259" key="1">
    <source>
        <dbReference type="Pfam" id="PF14393"/>
    </source>
</evidence>
<dbReference type="RefSeq" id="WP_126999879.1">
    <property type="nucleotide sequence ID" value="NZ_JBNPXW010000012.1"/>
</dbReference>
<dbReference type="Proteomes" id="UP000280346">
    <property type="component" value="Unassembled WGS sequence"/>
</dbReference>
<dbReference type="PROSITE" id="PS51257">
    <property type="entry name" value="PROKAR_LIPOPROTEIN"/>
    <property type="match status" value="1"/>
</dbReference>
<evidence type="ECO:0000313" key="2">
    <source>
        <dbReference type="EMBL" id="RUQ68820.1"/>
    </source>
</evidence>
<accession>A0A433J6N1</accession>
<name>A0A433J6N1_9PROT</name>
<feature type="domain" description="DUF4422" evidence="1">
    <location>
        <begin position="7"/>
        <end position="254"/>
    </location>
</feature>
<dbReference type="OrthoDB" id="5672604at2"/>
<comment type="caution">
    <text evidence="2">The sequence shown here is derived from an EMBL/GenBank/DDBJ whole genome shotgun (WGS) entry which is preliminary data.</text>
</comment>
<sequence length="292" mass="33033">MNMRIGIFTVHHKEGILTPTQAPFVPFMVGCTSAPPDGFMGDHAGVSLGSLGHNAGSYGDLRAQFSVWKNSINQYDVIGFQQYRRLYFFDNRTMRRLFSETEVMTRATLRHPSIFINAGRSGFERYIQALDQSTDEISSYIEKATASSIIVNRRLVTNEGMVELFKRIHDKEHWDLLVSILHKKGGNYPIIAGEAVHNKWAPYCNMFIARTEVFSQILESLFDIMFEVERNIDLSAGLQLERSLAYIAERLMAMIIIEYAAANPEIGLIDLPVVNYVDHLGDGIYSSLGRII</sequence>
<gene>
    <name evidence="2" type="ORF">EJ913_16690</name>
</gene>
<keyword evidence="3" id="KW-1185">Reference proteome</keyword>
<dbReference type="EMBL" id="RZIJ01000013">
    <property type="protein sequence ID" value="RUQ68820.1"/>
    <property type="molecule type" value="Genomic_DNA"/>
</dbReference>
<proteinExistence type="predicted"/>
<dbReference type="Pfam" id="PF14393">
    <property type="entry name" value="DUF4422"/>
    <property type="match status" value="1"/>
</dbReference>
<reference evidence="2 3" key="1">
    <citation type="submission" date="2018-12" db="EMBL/GenBank/DDBJ databases">
        <authorList>
            <person name="Yang Y."/>
        </authorList>
    </citation>
    <scope>NUCLEOTIDE SEQUENCE [LARGE SCALE GENOMIC DNA]</scope>
    <source>
        <strain evidence="2 3">GSF71</strain>
    </source>
</reference>
<evidence type="ECO:0000313" key="3">
    <source>
        <dbReference type="Proteomes" id="UP000280346"/>
    </source>
</evidence>
<dbReference type="AlphaFoldDB" id="A0A433J6N1"/>
<organism evidence="2 3">
    <name type="scientific">Azospirillum doebereinerae</name>
    <dbReference type="NCBI Taxonomy" id="92933"/>
    <lineage>
        <taxon>Bacteria</taxon>
        <taxon>Pseudomonadati</taxon>
        <taxon>Pseudomonadota</taxon>
        <taxon>Alphaproteobacteria</taxon>
        <taxon>Rhodospirillales</taxon>
        <taxon>Azospirillaceae</taxon>
        <taxon>Azospirillum</taxon>
    </lineage>
</organism>
<protein>
    <submittedName>
        <fullName evidence="2">DUF4422 domain-containing protein</fullName>
    </submittedName>
</protein>
<dbReference type="InterPro" id="IPR025536">
    <property type="entry name" value="DUF4422"/>
</dbReference>